<dbReference type="PANTHER" id="PTHR24074">
    <property type="entry name" value="CO-CHAPERONE PROTEIN DJLA"/>
    <property type="match status" value="1"/>
</dbReference>
<gene>
    <name evidence="4" type="ORF">AKO1_003203</name>
</gene>
<dbReference type="CDD" id="cd06257">
    <property type="entry name" value="DnaJ"/>
    <property type="match status" value="1"/>
</dbReference>
<dbReference type="InterPro" id="IPR036869">
    <property type="entry name" value="J_dom_sf"/>
</dbReference>
<feature type="domain" description="J" evidence="3">
    <location>
        <begin position="359"/>
        <end position="430"/>
    </location>
</feature>
<accession>A0AAW2ZNX6</accession>
<keyword evidence="2" id="KW-0472">Membrane</keyword>
<reference evidence="4 5" key="1">
    <citation type="submission" date="2024-03" db="EMBL/GenBank/DDBJ databases">
        <title>The Acrasis kona genome and developmental transcriptomes reveal deep origins of eukaryotic multicellular pathways.</title>
        <authorList>
            <person name="Sheikh S."/>
            <person name="Fu C.-J."/>
            <person name="Brown M.W."/>
            <person name="Baldauf S.L."/>
        </authorList>
    </citation>
    <scope>NUCLEOTIDE SEQUENCE [LARGE SCALE GENOMIC DNA]</scope>
    <source>
        <strain evidence="4 5">ATCC MYA-3509</strain>
    </source>
</reference>
<dbReference type="PROSITE" id="PS00636">
    <property type="entry name" value="DNAJ_1"/>
    <property type="match status" value="1"/>
</dbReference>
<dbReference type="InterPro" id="IPR001623">
    <property type="entry name" value="DnaJ_domain"/>
</dbReference>
<dbReference type="SUPFAM" id="SSF46565">
    <property type="entry name" value="Chaperone J-domain"/>
    <property type="match status" value="1"/>
</dbReference>
<evidence type="ECO:0000313" key="4">
    <source>
        <dbReference type="EMBL" id="KAL0490386.1"/>
    </source>
</evidence>
<feature type="region of interest" description="Disordered" evidence="1">
    <location>
        <begin position="315"/>
        <end position="350"/>
    </location>
</feature>
<comment type="caution">
    <text evidence="4">The sequence shown here is derived from an EMBL/GenBank/DDBJ whole genome shotgun (WGS) entry which is preliminary data.</text>
</comment>
<feature type="transmembrane region" description="Helical" evidence="2">
    <location>
        <begin position="276"/>
        <end position="295"/>
    </location>
</feature>
<sequence length="430" mass="50795">MFKLRFPFTLHMRYYSTFKGVRFQESKQKAAETFKEFARTRLLSPQSWENNGDIFSYYIPYHVLNGFGEVSYQVKLGTHHTETFFNPQTRRFENRTKTSWVSAESDAAYRVHDQVVYASTNFERGMVEKAIPKDIWDYVRRDQVDLQYESSEYKVDIYTIDLDTAVDIFCGERLNDIVQAACYQDARRKYPGYDEYNVIILQTSYASGECNLFYLPTFVLLDSFRNHTFNSFLSGYNITDYTQVVGYRHFSFVKTFAATLGIEICFFYFFHSPVLFPFIGAIAAAVAFAATRYPFIIQQYYNYKKQNFEKQYTSSEAKQARANQRQQQQQGQQHYKQQQQYQQSSYGGARVKQDKNEVNYYTLIGLDPKKKDAYTEEEIKKAYRKAAIKYHPDMHPEEKKNEMSDRFKLINQAYSVLSDKGQRQSYNRNT</sequence>
<protein>
    <submittedName>
        <fullName evidence="4">Chaperone protein DnaJ</fullName>
    </submittedName>
</protein>
<dbReference type="Gene3D" id="1.10.287.110">
    <property type="entry name" value="DnaJ domain"/>
    <property type="match status" value="1"/>
</dbReference>
<evidence type="ECO:0000256" key="1">
    <source>
        <dbReference type="SAM" id="MobiDB-lite"/>
    </source>
</evidence>
<organism evidence="4 5">
    <name type="scientific">Acrasis kona</name>
    <dbReference type="NCBI Taxonomy" id="1008807"/>
    <lineage>
        <taxon>Eukaryota</taxon>
        <taxon>Discoba</taxon>
        <taxon>Heterolobosea</taxon>
        <taxon>Tetramitia</taxon>
        <taxon>Eutetramitia</taxon>
        <taxon>Acrasidae</taxon>
        <taxon>Acrasis</taxon>
    </lineage>
</organism>
<name>A0AAW2ZNX6_9EUKA</name>
<dbReference type="InterPro" id="IPR050817">
    <property type="entry name" value="DjlA_DnaK_co-chaperone"/>
</dbReference>
<dbReference type="AlphaFoldDB" id="A0AAW2ZNX6"/>
<dbReference type="EMBL" id="JAOPGA020001682">
    <property type="protein sequence ID" value="KAL0490386.1"/>
    <property type="molecule type" value="Genomic_DNA"/>
</dbReference>
<evidence type="ECO:0000256" key="2">
    <source>
        <dbReference type="SAM" id="Phobius"/>
    </source>
</evidence>
<evidence type="ECO:0000259" key="3">
    <source>
        <dbReference type="PROSITE" id="PS50076"/>
    </source>
</evidence>
<proteinExistence type="predicted"/>
<keyword evidence="2" id="KW-0812">Transmembrane</keyword>
<dbReference type="Pfam" id="PF00226">
    <property type="entry name" value="DnaJ"/>
    <property type="match status" value="1"/>
</dbReference>
<dbReference type="SMART" id="SM00271">
    <property type="entry name" value="DnaJ"/>
    <property type="match status" value="1"/>
</dbReference>
<keyword evidence="2" id="KW-1133">Transmembrane helix</keyword>
<dbReference type="Proteomes" id="UP001431209">
    <property type="component" value="Unassembled WGS sequence"/>
</dbReference>
<evidence type="ECO:0000313" key="5">
    <source>
        <dbReference type="Proteomes" id="UP001431209"/>
    </source>
</evidence>
<dbReference type="InterPro" id="IPR018253">
    <property type="entry name" value="DnaJ_domain_CS"/>
</dbReference>
<dbReference type="PROSITE" id="PS50076">
    <property type="entry name" value="DNAJ_2"/>
    <property type="match status" value="1"/>
</dbReference>
<keyword evidence="5" id="KW-1185">Reference proteome</keyword>
<feature type="compositionally biased region" description="Low complexity" evidence="1">
    <location>
        <begin position="320"/>
        <end position="350"/>
    </location>
</feature>